<evidence type="ECO:0000313" key="3">
    <source>
        <dbReference type="EMBL" id="MBO1081822.1"/>
    </source>
</evidence>
<dbReference type="RefSeq" id="WP_207420004.1">
    <property type="nucleotide sequence ID" value="NZ_CP061183.1"/>
</dbReference>
<dbReference type="Gene3D" id="1.10.443.10">
    <property type="entry name" value="Intergrase catalytic core"/>
    <property type="match status" value="1"/>
</dbReference>
<accession>A0ABS3KWG5</accession>
<reference evidence="3 4" key="1">
    <citation type="submission" date="2020-09" db="EMBL/GenBank/DDBJ databases">
        <title>Roseomonas.</title>
        <authorList>
            <person name="Zhu W."/>
        </authorList>
    </citation>
    <scope>NUCLEOTIDE SEQUENCE [LARGE SCALE GENOMIC DNA]</scope>
    <source>
        <strain evidence="3 4">573</strain>
    </source>
</reference>
<keyword evidence="4" id="KW-1185">Reference proteome</keyword>
<evidence type="ECO:0000256" key="1">
    <source>
        <dbReference type="ARBA" id="ARBA00023172"/>
    </source>
</evidence>
<name>A0ABS3KWG5_9PROT</name>
<organism evidence="3 4">
    <name type="scientific">Roseomonas haemaphysalidis</name>
    <dbReference type="NCBI Taxonomy" id="2768162"/>
    <lineage>
        <taxon>Bacteria</taxon>
        <taxon>Pseudomonadati</taxon>
        <taxon>Pseudomonadota</taxon>
        <taxon>Alphaproteobacteria</taxon>
        <taxon>Acetobacterales</taxon>
        <taxon>Roseomonadaceae</taxon>
        <taxon>Roseomonas</taxon>
    </lineage>
</organism>
<keyword evidence="1" id="KW-0233">DNA recombination</keyword>
<dbReference type="Pfam" id="PF00589">
    <property type="entry name" value="Phage_integrase"/>
    <property type="match status" value="1"/>
</dbReference>
<gene>
    <name evidence="3" type="ORF">IAI61_22605</name>
</gene>
<evidence type="ECO:0000313" key="4">
    <source>
        <dbReference type="Proteomes" id="UP001518989"/>
    </source>
</evidence>
<evidence type="ECO:0000259" key="2">
    <source>
        <dbReference type="PROSITE" id="PS51898"/>
    </source>
</evidence>
<dbReference type="PROSITE" id="PS51898">
    <property type="entry name" value="TYR_RECOMBINASE"/>
    <property type="match status" value="1"/>
</dbReference>
<feature type="domain" description="Tyr recombinase" evidence="2">
    <location>
        <begin position="365"/>
        <end position="560"/>
    </location>
</feature>
<dbReference type="Proteomes" id="UP001518989">
    <property type="component" value="Unassembled WGS sequence"/>
</dbReference>
<dbReference type="EMBL" id="JACTNG010000022">
    <property type="protein sequence ID" value="MBO1081822.1"/>
    <property type="molecule type" value="Genomic_DNA"/>
</dbReference>
<dbReference type="InterPro" id="IPR011010">
    <property type="entry name" value="DNA_brk_join_enz"/>
</dbReference>
<dbReference type="InterPro" id="IPR002104">
    <property type="entry name" value="Integrase_catalytic"/>
</dbReference>
<dbReference type="SUPFAM" id="SSF56349">
    <property type="entry name" value="DNA breaking-rejoining enzymes"/>
    <property type="match status" value="1"/>
</dbReference>
<protein>
    <submittedName>
        <fullName evidence="3">Site-specific integrase</fullName>
    </submittedName>
</protein>
<sequence length="578" mass="64135">MSTETLLAAPAFAPRPTTLAELRRHVLANPTLPLRRQRDLASALNSLAKASGQRLEAIAATPEAVRALFGSMTPAQMGHRPSRWRNIRSLVGAALATAGQISVPARINQPASPAWEALLGLLTSRDTRYRMGRFARYCTGQGIAPEQVDDAVLLAFGAALQAGSLVAEPARCQRETAVQWNRAADSTPAWPQRRLEVLDRRLYYTPSWDTYPASLLQEVEVWIGRLSDGGLDELDYETALAQPLRPTTLKNRRALLRLYLGSLVLTGMDPAEMLDFRSVVTSSRALQGLTFFYKRGDSKPRHQVAEIARLLIGIARHHLKLPEDDLRRLRTMASKVTPDKRGMTERNRDRLLPLKNDQTLQRVLNLPEVLCGEVEQHARKLGAANTALARQWQSALLIDLLLKVPMRLANLAGLRLDTHLLRLPRGGDSFLMLGETETKNGQPLEARLPASTAQMLDRYLAVYRPLLLGEQASAWLFPGRTVGSRKSHDALRHQITGTLAERCGVAMHPHLFRHLAGMVILRRNPAAHGLVQRTLGHKQLSSTMGFYTGMETTQAIEHYQDTLLALSQAGPSALRPRR</sequence>
<dbReference type="InterPro" id="IPR013762">
    <property type="entry name" value="Integrase-like_cat_sf"/>
</dbReference>
<comment type="caution">
    <text evidence="3">The sequence shown here is derived from an EMBL/GenBank/DDBJ whole genome shotgun (WGS) entry which is preliminary data.</text>
</comment>
<proteinExistence type="predicted"/>